<feature type="transmembrane region" description="Helical" evidence="7">
    <location>
        <begin position="63"/>
        <end position="80"/>
    </location>
</feature>
<dbReference type="PROSITE" id="PS50267">
    <property type="entry name" value="NA_NEUROTRAN_SYMP_3"/>
    <property type="match status" value="1"/>
</dbReference>
<dbReference type="PANTHER" id="PTHR42948:SF1">
    <property type="entry name" value="TRANSPORTER"/>
    <property type="match status" value="1"/>
</dbReference>
<dbReference type="SUPFAM" id="SSF161070">
    <property type="entry name" value="SNF-like"/>
    <property type="match status" value="1"/>
</dbReference>
<reference evidence="8" key="1">
    <citation type="submission" date="2019-05" db="EMBL/GenBank/DDBJ databases">
        <title>Annotation for the trematode Paragonimus heterotremus.</title>
        <authorList>
            <person name="Choi Y.-J."/>
        </authorList>
    </citation>
    <scope>NUCLEOTIDE SEQUENCE</scope>
    <source>
        <strain evidence="8">LC</strain>
    </source>
</reference>
<keyword evidence="6" id="KW-0479">Metal-binding</keyword>
<evidence type="ECO:0000313" key="8">
    <source>
        <dbReference type="EMBL" id="KAF5395903.1"/>
    </source>
</evidence>
<feature type="binding site" evidence="6">
    <location>
        <position position="60"/>
    </location>
    <ligand>
        <name>Na(+)</name>
        <dbReference type="ChEBI" id="CHEBI:29101"/>
        <label>1</label>
    </ligand>
</feature>
<dbReference type="Proteomes" id="UP000748531">
    <property type="component" value="Unassembled WGS sequence"/>
</dbReference>
<dbReference type="InterPro" id="IPR037272">
    <property type="entry name" value="SNS_sf"/>
</dbReference>
<sequence length="97" mass="10509">MFLNFGNTLGSFAQPGLWIAAAAQNAFDTGAGMSMLLVYATYMDRSAGVVRYSMLISAMNNLVSLYASFTIFSTVFSTLIQTDGTITRSAIVRIMQD</sequence>
<accession>A0A8J4WDS0</accession>
<evidence type="ECO:0000313" key="9">
    <source>
        <dbReference type="Proteomes" id="UP000748531"/>
    </source>
</evidence>
<keyword evidence="2" id="KW-0813">Transport</keyword>
<feature type="transmembrane region" description="Helical" evidence="7">
    <location>
        <begin position="17"/>
        <end position="42"/>
    </location>
</feature>
<proteinExistence type="predicted"/>
<feature type="non-terminal residue" evidence="8">
    <location>
        <position position="1"/>
    </location>
</feature>
<dbReference type="GO" id="GO:0016020">
    <property type="term" value="C:membrane"/>
    <property type="evidence" value="ECO:0007669"/>
    <property type="project" value="UniProtKB-SubCell"/>
</dbReference>
<evidence type="ECO:0000256" key="2">
    <source>
        <dbReference type="ARBA" id="ARBA00022448"/>
    </source>
</evidence>
<keyword evidence="3 7" id="KW-0812">Transmembrane</keyword>
<dbReference type="InterPro" id="IPR000175">
    <property type="entry name" value="Na/ntran_symport"/>
</dbReference>
<evidence type="ECO:0000256" key="7">
    <source>
        <dbReference type="SAM" id="Phobius"/>
    </source>
</evidence>
<keyword evidence="4 7" id="KW-1133">Transmembrane helix</keyword>
<evidence type="ECO:0000256" key="3">
    <source>
        <dbReference type="ARBA" id="ARBA00022692"/>
    </source>
</evidence>
<evidence type="ECO:0000256" key="1">
    <source>
        <dbReference type="ARBA" id="ARBA00004141"/>
    </source>
</evidence>
<evidence type="ECO:0000256" key="6">
    <source>
        <dbReference type="PIRSR" id="PIRSR600175-1"/>
    </source>
</evidence>
<keyword evidence="5 7" id="KW-0472">Membrane</keyword>
<organism evidence="8 9">
    <name type="scientific">Paragonimus heterotremus</name>
    <dbReference type="NCBI Taxonomy" id="100268"/>
    <lineage>
        <taxon>Eukaryota</taxon>
        <taxon>Metazoa</taxon>
        <taxon>Spiralia</taxon>
        <taxon>Lophotrochozoa</taxon>
        <taxon>Platyhelminthes</taxon>
        <taxon>Trematoda</taxon>
        <taxon>Digenea</taxon>
        <taxon>Plagiorchiida</taxon>
        <taxon>Troglotremata</taxon>
        <taxon>Troglotrematidae</taxon>
        <taxon>Paragonimus</taxon>
    </lineage>
</organism>
<dbReference type="EMBL" id="LUCH01009911">
    <property type="protein sequence ID" value="KAF5395903.1"/>
    <property type="molecule type" value="Genomic_DNA"/>
</dbReference>
<comment type="subcellular location">
    <subcellularLocation>
        <location evidence="1">Membrane</location>
        <topology evidence="1">Multi-pass membrane protein</topology>
    </subcellularLocation>
</comment>
<name>A0A8J4WDS0_9TREM</name>
<dbReference type="GO" id="GO:0046872">
    <property type="term" value="F:metal ion binding"/>
    <property type="evidence" value="ECO:0007669"/>
    <property type="project" value="UniProtKB-KW"/>
</dbReference>
<dbReference type="AlphaFoldDB" id="A0A8J4WDS0"/>
<dbReference type="PANTHER" id="PTHR42948">
    <property type="entry name" value="TRANSPORTER"/>
    <property type="match status" value="1"/>
</dbReference>
<comment type="caution">
    <text evidence="8">The sequence shown here is derived from an EMBL/GenBank/DDBJ whole genome shotgun (WGS) entry which is preliminary data.</text>
</comment>
<dbReference type="Pfam" id="PF00209">
    <property type="entry name" value="SNF"/>
    <property type="match status" value="1"/>
</dbReference>
<dbReference type="OrthoDB" id="6581954at2759"/>
<gene>
    <name evidence="8" type="ORF">PHET_11332</name>
</gene>
<protein>
    <submittedName>
        <fullName evidence="8">Uncharacterized protein</fullName>
    </submittedName>
</protein>
<keyword evidence="6" id="KW-0915">Sodium</keyword>
<keyword evidence="9" id="KW-1185">Reference proteome</keyword>
<evidence type="ECO:0000256" key="4">
    <source>
        <dbReference type="ARBA" id="ARBA00022989"/>
    </source>
</evidence>
<evidence type="ECO:0000256" key="5">
    <source>
        <dbReference type="ARBA" id="ARBA00023136"/>
    </source>
</evidence>